<accession>A0A0F9RNP2</accession>
<proteinExistence type="predicted"/>
<evidence type="ECO:0000313" key="1">
    <source>
        <dbReference type="EMBL" id="KKN18893.1"/>
    </source>
</evidence>
<evidence type="ECO:0008006" key="2">
    <source>
        <dbReference type="Google" id="ProtNLM"/>
    </source>
</evidence>
<sequence length="62" mass="7215">MIVDYMIAARGLRDMLEKYVRDLIKEDWQPLGGGGVVWGVNDSEYIQTMVKYEEMDNEKNSN</sequence>
<dbReference type="AlphaFoldDB" id="A0A0F9RNP2"/>
<dbReference type="EMBL" id="LAZR01003385">
    <property type="protein sequence ID" value="KKN18893.1"/>
    <property type="molecule type" value="Genomic_DNA"/>
</dbReference>
<protein>
    <recommendedName>
        <fullName evidence="2">DUF1737 domain-containing protein</fullName>
    </recommendedName>
</protein>
<reference evidence="1" key="1">
    <citation type="journal article" date="2015" name="Nature">
        <title>Complex archaea that bridge the gap between prokaryotes and eukaryotes.</title>
        <authorList>
            <person name="Spang A."/>
            <person name="Saw J.H."/>
            <person name="Jorgensen S.L."/>
            <person name="Zaremba-Niedzwiedzka K."/>
            <person name="Martijn J."/>
            <person name="Lind A.E."/>
            <person name="van Eijk R."/>
            <person name="Schleper C."/>
            <person name="Guy L."/>
            <person name="Ettema T.J."/>
        </authorList>
    </citation>
    <scope>NUCLEOTIDE SEQUENCE</scope>
</reference>
<comment type="caution">
    <text evidence="1">The sequence shown here is derived from an EMBL/GenBank/DDBJ whole genome shotgun (WGS) entry which is preliminary data.</text>
</comment>
<name>A0A0F9RNP2_9ZZZZ</name>
<gene>
    <name evidence="1" type="ORF">LCGC14_0951130</name>
</gene>
<organism evidence="1">
    <name type="scientific">marine sediment metagenome</name>
    <dbReference type="NCBI Taxonomy" id="412755"/>
    <lineage>
        <taxon>unclassified sequences</taxon>
        <taxon>metagenomes</taxon>
        <taxon>ecological metagenomes</taxon>
    </lineage>
</organism>